<accession>A0A8H3V144</accession>
<dbReference type="Proteomes" id="UP000447873">
    <property type="component" value="Unassembled WGS sequence"/>
</dbReference>
<evidence type="ECO:0000313" key="2">
    <source>
        <dbReference type="EMBL" id="KAE9971132.1"/>
    </source>
</evidence>
<dbReference type="AlphaFoldDB" id="A0A8H3V144"/>
<reference evidence="3 5" key="1">
    <citation type="submission" date="2019-07" db="EMBL/GenBank/DDBJ databases">
        <title>Venturia inaequalis Genome Resource.</title>
        <authorList>
            <person name="Lichtner F.J."/>
        </authorList>
    </citation>
    <scope>NUCLEOTIDE SEQUENCE [LARGE SCALE GENOMIC DNA]</scope>
    <source>
        <strain evidence="2 4">120213</strain>
        <strain evidence="3 5">DMI_063113</strain>
    </source>
</reference>
<gene>
    <name evidence="3" type="ORF">EG327_007143</name>
    <name evidence="2" type="ORF">EG328_005831</name>
</gene>
<sequence>MARRRPMRKPHLESTRPAKKQDASNTRTAIKTKTETETRTTTNQVKRELKESLVGKLDGSKLWSQIVAESLVRKEVPLPSSNWDKWTASEAEYGWGESGEVDGTSWGAVDLDPAPWGGPSCSAPQPVQQIPEEIRKALEDTRETVPTFLFRASRPSSGSGIELTEDGKVKMVPRAYLNGGSGSIHENIYEIPDLACMMSGHLNSGDVNTEFSSWAASLLFSHGFIDSDDPEARISIIVGVDEESMYEEYLLHGVLEAGPGSGYKSVLYSELKAKGIGPAIWQAEERSEQKPALMATEVKHAKHIAASYGPKFITPFTAALLGNIIDPYDHGPTVTKEDIEILQAVLYEDTQTTVENFLGVRTIMEDVVYVDGNPDTAVSILLLRELTKHTHGKDAKRLDHQKVTRKLHEIRKRQFWAGRTFGRGVPGVRPVSALEDSHW</sequence>
<name>A0A8H3V144_VENIN</name>
<feature type="compositionally biased region" description="Basic and acidic residues" evidence="1">
    <location>
        <begin position="10"/>
        <end position="22"/>
    </location>
</feature>
<dbReference type="EMBL" id="WNWR01000422">
    <property type="protein sequence ID" value="KAE9979146.1"/>
    <property type="molecule type" value="Genomic_DNA"/>
</dbReference>
<feature type="region of interest" description="Disordered" evidence="1">
    <location>
        <begin position="1"/>
        <end position="44"/>
    </location>
</feature>
<comment type="caution">
    <text evidence="3">The sequence shown here is derived from an EMBL/GenBank/DDBJ whole genome shotgun (WGS) entry which is preliminary data.</text>
</comment>
<dbReference type="Proteomes" id="UP000490939">
    <property type="component" value="Unassembled WGS sequence"/>
</dbReference>
<evidence type="ECO:0000313" key="5">
    <source>
        <dbReference type="Proteomes" id="UP000490939"/>
    </source>
</evidence>
<organism evidence="3 5">
    <name type="scientific">Venturia inaequalis</name>
    <name type="common">Apple scab fungus</name>
    <dbReference type="NCBI Taxonomy" id="5025"/>
    <lineage>
        <taxon>Eukaryota</taxon>
        <taxon>Fungi</taxon>
        <taxon>Dikarya</taxon>
        <taxon>Ascomycota</taxon>
        <taxon>Pezizomycotina</taxon>
        <taxon>Dothideomycetes</taxon>
        <taxon>Pleosporomycetidae</taxon>
        <taxon>Venturiales</taxon>
        <taxon>Venturiaceae</taxon>
        <taxon>Venturia</taxon>
    </lineage>
</organism>
<keyword evidence="5" id="KW-1185">Reference proteome</keyword>
<evidence type="ECO:0000256" key="1">
    <source>
        <dbReference type="SAM" id="MobiDB-lite"/>
    </source>
</evidence>
<dbReference type="EMBL" id="WNWS01000308">
    <property type="protein sequence ID" value="KAE9971132.1"/>
    <property type="molecule type" value="Genomic_DNA"/>
</dbReference>
<proteinExistence type="predicted"/>
<protein>
    <submittedName>
        <fullName evidence="3">Uncharacterized protein</fullName>
    </submittedName>
</protein>
<evidence type="ECO:0000313" key="3">
    <source>
        <dbReference type="EMBL" id="KAE9979146.1"/>
    </source>
</evidence>
<evidence type="ECO:0000313" key="4">
    <source>
        <dbReference type="Proteomes" id="UP000447873"/>
    </source>
</evidence>